<dbReference type="Proteomes" id="UP000316330">
    <property type="component" value="Unassembled WGS sequence"/>
</dbReference>
<dbReference type="GO" id="GO:0006974">
    <property type="term" value="P:DNA damage response"/>
    <property type="evidence" value="ECO:0007669"/>
    <property type="project" value="TreeGrafter"/>
</dbReference>
<keyword evidence="1" id="KW-0812">Transmembrane</keyword>
<comment type="caution">
    <text evidence="3">The sequence shown here is derived from an EMBL/GenBank/DDBJ whole genome shotgun (WGS) entry which is preliminary data.</text>
</comment>
<feature type="domain" description="YiaAB two helix" evidence="2">
    <location>
        <begin position="13"/>
        <end position="65"/>
    </location>
</feature>
<dbReference type="GO" id="GO:0005886">
    <property type="term" value="C:plasma membrane"/>
    <property type="evidence" value="ECO:0007669"/>
    <property type="project" value="TreeGrafter"/>
</dbReference>
<dbReference type="PANTHER" id="PTHR37290">
    <property type="entry name" value="INNER MEMBRANE PROTEIN YIAA-RELATED"/>
    <property type="match status" value="1"/>
</dbReference>
<feature type="transmembrane region" description="Helical" evidence="1">
    <location>
        <begin position="41"/>
        <end position="63"/>
    </location>
</feature>
<dbReference type="RefSeq" id="WP_144705986.1">
    <property type="nucleotide sequence ID" value="NZ_VNJJ01000015.1"/>
</dbReference>
<dbReference type="AlphaFoldDB" id="A0A559J9Z3"/>
<sequence>MNQRYRRRNTAAFTAASYFALGVGLLLFCLGVYNADWELNVKGYYLLCMVLITITCIVVQKVVRDNSEDKEFRLDNPRHRMRNTSAFTGMAYAGLVIGYAMFFIGIYNAPFELNVKGYYIAVIFLISYSAIGVQKVTRDNAEDNEILAEQEAKRNTSGYANQAVGEDS</sequence>
<dbReference type="InterPro" id="IPR038972">
    <property type="entry name" value="YiaA-like"/>
</dbReference>
<keyword evidence="1" id="KW-1133">Transmembrane helix</keyword>
<keyword evidence="4" id="KW-1185">Reference proteome</keyword>
<evidence type="ECO:0000256" key="1">
    <source>
        <dbReference type="SAM" id="Phobius"/>
    </source>
</evidence>
<gene>
    <name evidence="3" type="ORF">FPZ45_20510</name>
</gene>
<dbReference type="InterPro" id="IPR008024">
    <property type="entry name" value="YiaAB"/>
</dbReference>
<dbReference type="EMBL" id="VNJJ01000015">
    <property type="protein sequence ID" value="TVX96667.1"/>
    <property type="molecule type" value="Genomic_DNA"/>
</dbReference>
<evidence type="ECO:0000313" key="3">
    <source>
        <dbReference type="EMBL" id="TVX96667.1"/>
    </source>
</evidence>
<protein>
    <recommendedName>
        <fullName evidence="2">YiaAB two helix domain-containing protein</fullName>
    </recommendedName>
</protein>
<evidence type="ECO:0000259" key="2">
    <source>
        <dbReference type="Pfam" id="PF05360"/>
    </source>
</evidence>
<feature type="transmembrane region" description="Helical" evidence="1">
    <location>
        <begin position="12"/>
        <end position="35"/>
    </location>
</feature>
<proteinExistence type="predicted"/>
<keyword evidence="1" id="KW-0472">Membrane</keyword>
<dbReference type="OrthoDB" id="3295178at2"/>
<feature type="transmembrane region" description="Helical" evidence="1">
    <location>
        <begin position="84"/>
        <end position="106"/>
    </location>
</feature>
<name>A0A559J9Z3_9BACL</name>
<dbReference type="PANTHER" id="PTHR37290:SF1">
    <property type="entry name" value="INNER MEMBRANE PROTEIN YIAA"/>
    <property type="match status" value="1"/>
</dbReference>
<organism evidence="3 4">
    <name type="scientific">Cohnella terricola</name>
    <dbReference type="NCBI Taxonomy" id="1289167"/>
    <lineage>
        <taxon>Bacteria</taxon>
        <taxon>Bacillati</taxon>
        <taxon>Bacillota</taxon>
        <taxon>Bacilli</taxon>
        <taxon>Bacillales</taxon>
        <taxon>Paenibacillaceae</taxon>
        <taxon>Cohnella</taxon>
    </lineage>
</organism>
<evidence type="ECO:0000313" key="4">
    <source>
        <dbReference type="Proteomes" id="UP000316330"/>
    </source>
</evidence>
<feature type="transmembrane region" description="Helical" evidence="1">
    <location>
        <begin position="118"/>
        <end position="137"/>
    </location>
</feature>
<reference evidence="3 4" key="1">
    <citation type="submission" date="2019-07" db="EMBL/GenBank/DDBJ databases">
        <authorList>
            <person name="Kim J."/>
        </authorList>
    </citation>
    <scope>NUCLEOTIDE SEQUENCE [LARGE SCALE GENOMIC DNA]</scope>
    <source>
        <strain evidence="3 4">G13</strain>
    </source>
</reference>
<accession>A0A559J9Z3</accession>
<feature type="domain" description="YiaAB two helix" evidence="2">
    <location>
        <begin position="87"/>
        <end position="139"/>
    </location>
</feature>
<dbReference type="Pfam" id="PF05360">
    <property type="entry name" value="YiaAB"/>
    <property type="match status" value="2"/>
</dbReference>